<dbReference type="Proteomes" id="UP000681720">
    <property type="component" value="Unassembled WGS sequence"/>
</dbReference>
<organism evidence="1 2">
    <name type="scientific">Rotaria magnacalcarata</name>
    <dbReference type="NCBI Taxonomy" id="392030"/>
    <lineage>
        <taxon>Eukaryota</taxon>
        <taxon>Metazoa</taxon>
        <taxon>Spiralia</taxon>
        <taxon>Gnathifera</taxon>
        <taxon>Rotifera</taxon>
        <taxon>Eurotatoria</taxon>
        <taxon>Bdelloidea</taxon>
        <taxon>Philodinida</taxon>
        <taxon>Philodinidae</taxon>
        <taxon>Rotaria</taxon>
    </lineage>
</organism>
<feature type="non-terminal residue" evidence="1">
    <location>
        <position position="34"/>
    </location>
</feature>
<gene>
    <name evidence="1" type="ORF">GIL414_LOCUS85379</name>
</gene>
<proteinExistence type="predicted"/>
<reference evidence="1" key="1">
    <citation type="submission" date="2021-02" db="EMBL/GenBank/DDBJ databases">
        <authorList>
            <person name="Nowell W R."/>
        </authorList>
    </citation>
    <scope>NUCLEOTIDE SEQUENCE</scope>
</reference>
<dbReference type="EMBL" id="CAJOBJ010370170">
    <property type="protein sequence ID" value="CAF5223036.1"/>
    <property type="molecule type" value="Genomic_DNA"/>
</dbReference>
<dbReference type="AlphaFoldDB" id="A0A8S3JWU2"/>
<evidence type="ECO:0000313" key="1">
    <source>
        <dbReference type="EMBL" id="CAF5223036.1"/>
    </source>
</evidence>
<accession>A0A8S3JWU2</accession>
<name>A0A8S3JWU2_9BILA</name>
<comment type="caution">
    <text evidence="1">The sequence shown here is derived from an EMBL/GenBank/DDBJ whole genome shotgun (WGS) entry which is preliminary data.</text>
</comment>
<sequence length="34" mass="3943">MDEAIEAIDLAIDYQNNMISKRERDVQESMQASQ</sequence>
<protein>
    <submittedName>
        <fullName evidence="1">Uncharacterized protein</fullName>
    </submittedName>
</protein>
<evidence type="ECO:0000313" key="2">
    <source>
        <dbReference type="Proteomes" id="UP000681720"/>
    </source>
</evidence>